<proteinExistence type="predicted"/>
<reference evidence="2 3" key="1">
    <citation type="submission" date="2024-02" db="EMBL/GenBank/DDBJ databases">
        <title>Deinococcus xinjiangensis NBRC 107630.</title>
        <authorList>
            <person name="Ichikawa N."/>
            <person name="Katano-Makiyama Y."/>
            <person name="Hidaka K."/>
        </authorList>
    </citation>
    <scope>NUCLEOTIDE SEQUENCE [LARGE SCALE GENOMIC DNA]</scope>
    <source>
        <strain evidence="2 3">NBRC 107630</strain>
    </source>
</reference>
<keyword evidence="1" id="KW-0175">Coiled coil</keyword>
<evidence type="ECO:0000256" key="1">
    <source>
        <dbReference type="SAM" id="Coils"/>
    </source>
</evidence>
<dbReference type="EMBL" id="BAABRN010000089">
    <property type="protein sequence ID" value="GAA5504129.1"/>
    <property type="molecule type" value="Genomic_DNA"/>
</dbReference>
<dbReference type="RefSeq" id="WP_353544094.1">
    <property type="nucleotide sequence ID" value="NZ_BAABRN010000089.1"/>
</dbReference>
<dbReference type="Proteomes" id="UP001458946">
    <property type="component" value="Unassembled WGS sequence"/>
</dbReference>
<evidence type="ECO:0000313" key="2">
    <source>
        <dbReference type="EMBL" id="GAA5504129.1"/>
    </source>
</evidence>
<accession>A0ABP9VFX5</accession>
<comment type="caution">
    <text evidence="2">The sequence shown here is derived from an EMBL/GenBank/DDBJ whole genome shotgun (WGS) entry which is preliminary data.</text>
</comment>
<feature type="coiled-coil region" evidence="1">
    <location>
        <begin position="150"/>
        <end position="184"/>
    </location>
</feature>
<organism evidence="2 3">
    <name type="scientific">Deinococcus xinjiangensis</name>
    <dbReference type="NCBI Taxonomy" id="457454"/>
    <lineage>
        <taxon>Bacteria</taxon>
        <taxon>Thermotogati</taxon>
        <taxon>Deinococcota</taxon>
        <taxon>Deinococci</taxon>
        <taxon>Deinococcales</taxon>
        <taxon>Deinococcaceae</taxon>
        <taxon>Deinococcus</taxon>
    </lineage>
</organism>
<gene>
    <name evidence="2" type="ORF">Dxin01_03898</name>
</gene>
<protein>
    <submittedName>
        <fullName evidence="2">Uncharacterized protein</fullName>
    </submittedName>
</protein>
<name>A0ABP9VFX5_9DEIO</name>
<keyword evidence="3" id="KW-1185">Reference proteome</keyword>
<evidence type="ECO:0000313" key="3">
    <source>
        <dbReference type="Proteomes" id="UP001458946"/>
    </source>
</evidence>
<sequence length="345" mass="38927">MTQPAEKPSHFESLGVRFALTDVSLELARRAYLMTSFSSEQRADSTRAGYLAHMQEAAALFEDAARQFPDRKDRAADMLLAYKFGYLSRLNHFLSSRAECASWFIVGPSKFPNHRQQKKWASADRRADELHEYATARLKRMVRLITRPPRMSAQERADDLRRRIEQAEGEQARMKEANKIIRDKKLADRLQNFGLTVTDALVTLGIPEVEAVKIQNPKQFGGLGYPSFRLTNNGAEIRRLKGRLAEEQAKAVQAATKTAPALEYDTKAEGRVTYEEHADDNRVRLYFDGKPSVATRETLKRHGFRWSPSNGAWQRFLTGNGQYAARQVLAALDAQPVPAEAVSAA</sequence>